<dbReference type="eggNOG" id="ENOG50339P5">
    <property type="taxonomic scope" value="Bacteria"/>
</dbReference>
<dbReference type="HOGENOM" id="CLU_1479801_0_0_7"/>
<name>B6WS12_9BACT</name>
<organism evidence="1 2">
    <name type="scientific">Desulfovibrio piger ATCC 29098</name>
    <dbReference type="NCBI Taxonomy" id="411464"/>
    <lineage>
        <taxon>Bacteria</taxon>
        <taxon>Pseudomonadati</taxon>
        <taxon>Thermodesulfobacteriota</taxon>
        <taxon>Desulfovibrionia</taxon>
        <taxon>Desulfovibrionales</taxon>
        <taxon>Desulfovibrionaceae</taxon>
        <taxon>Desulfovibrio</taxon>
    </lineage>
</organism>
<gene>
    <name evidence="1" type="ORF">DESPIG_00857</name>
</gene>
<reference evidence="1 2" key="2">
    <citation type="submission" date="2008-10" db="EMBL/GenBank/DDBJ databases">
        <authorList>
            <person name="Fulton L."/>
            <person name="Clifton S."/>
            <person name="Fulton B."/>
            <person name="Xu J."/>
            <person name="Minx P."/>
            <person name="Pepin K.H."/>
            <person name="Johnson M."/>
            <person name="Bhonagiri V."/>
            <person name="Nash W.E."/>
            <person name="Mardis E.R."/>
            <person name="Wilson R.K."/>
        </authorList>
    </citation>
    <scope>NUCLEOTIDE SEQUENCE [LARGE SCALE GENOMIC DNA]</scope>
    <source>
        <strain evidence="1 2">ATCC 29098</strain>
    </source>
</reference>
<evidence type="ECO:0000313" key="2">
    <source>
        <dbReference type="Proteomes" id="UP000003676"/>
    </source>
</evidence>
<reference evidence="1 2" key="1">
    <citation type="submission" date="2008-10" db="EMBL/GenBank/DDBJ databases">
        <title>Draft genome sequence of Desulvovibrio piger (ATCC 29098).</title>
        <authorList>
            <person name="Sudarsanam P."/>
            <person name="Ley R."/>
            <person name="Guruge J."/>
            <person name="Turnbaugh P.J."/>
            <person name="Mahowald M."/>
            <person name="Liep D."/>
            <person name="Gordon J."/>
        </authorList>
    </citation>
    <scope>NUCLEOTIDE SEQUENCE [LARGE SCALE GENOMIC DNA]</scope>
    <source>
        <strain evidence="1 2">ATCC 29098</strain>
    </source>
</reference>
<dbReference type="Proteomes" id="UP000003676">
    <property type="component" value="Unassembled WGS sequence"/>
</dbReference>
<accession>B6WS12</accession>
<dbReference type="EMBL" id="ABXU01000026">
    <property type="protein sequence ID" value="EEB34170.1"/>
    <property type="molecule type" value="Genomic_DNA"/>
</dbReference>
<comment type="caution">
    <text evidence="1">The sequence shown here is derived from an EMBL/GenBank/DDBJ whole genome shotgun (WGS) entry which is preliminary data.</text>
</comment>
<proteinExistence type="predicted"/>
<dbReference type="AlphaFoldDB" id="B6WS12"/>
<protein>
    <submittedName>
        <fullName evidence="1">Uncharacterized protein</fullName>
    </submittedName>
</protein>
<dbReference type="RefSeq" id="WP_006005104.1">
    <property type="nucleotide sequence ID" value="NZ_DS996355.1"/>
</dbReference>
<sequence>MFYQISDGRLWDVDAAKFVDQPPEGAEIIPLYADGNPAGEDYLRRTLEFYGYPVGPELLTLEELKAAKLAQINEGCQSALAALTPTYPEKELLTFERQEREARALLAGDGSDVAHITAIASGRGIPVEELARKIVAKADAFSLASGLLIGQRQRYEDLLEDAPTKEAVAAIQPVYTLPEVQA</sequence>
<evidence type="ECO:0000313" key="1">
    <source>
        <dbReference type="EMBL" id="EEB34170.1"/>
    </source>
</evidence>